<dbReference type="Gene3D" id="3.40.50.1240">
    <property type="entry name" value="Phosphoglycerate mutase-like"/>
    <property type="match status" value="1"/>
</dbReference>
<keyword evidence="1" id="KW-0378">Hydrolase</keyword>
<dbReference type="PIRSF" id="PIRSF000709">
    <property type="entry name" value="6PFK_2-Ptase"/>
    <property type="match status" value="1"/>
</dbReference>
<dbReference type="AlphaFoldDB" id="A0A6J7K4W6"/>
<organism evidence="2">
    <name type="scientific">freshwater metagenome</name>
    <dbReference type="NCBI Taxonomy" id="449393"/>
    <lineage>
        <taxon>unclassified sequences</taxon>
        <taxon>metagenomes</taxon>
        <taxon>ecological metagenomes</taxon>
    </lineage>
</organism>
<dbReference type="SUPFAM" id="SSF53254">
    <property type="entry name" value="Phosphoglycerate mutase-like"/>
    <property type="match status" value="1"/>
</dbReference>
<proteinExistence type="predicted"/>
<sequence length="193" mass="20982">MILLIRHGQTASNRDGLLVGRIDPPLTELGESQAQRLGARLQGSNPAFILSSPLSRARQTSDAIAASTGLTVEIEDRLVEMNYGEWDGTPIADVPIEVWRQWRSDPEFKPPGGESLHDVSRRVGSLMGELLLSDDLVIVVSHVSPIKAALTWALGAPDQMVWRMFIDVASISSIGMRQGAPCMLGFNETAHLS</sequence>
<dbReference type="GO" id="GO:0045820">
    <property type="term" value="P:negative regulation of glycolytic process"/>
    <property type="evidence" value="ECO:0007669"/>
    <property type="project" value="TreeGrafter"/>
</dbReference>
<dbReference type="PANTHER" id="PTHR46517:SF1">
    <property type="entry name" value="FRUCTOSE-2,6-BISPHOSPHATASE TIGAR"/>
    <property type="match status" value="1"/>
</dbReference>
<dbReference type="SMART" id="SM00855">
    <property type="entry name" value="PGAM"/>
    <property type="match status" value="1"/>
</dbReference>
<name>A0A6J7K4W6_9ZZZZ</name>
<dbReference type="Pfam" id="PF00300">
    <property type="entry name" value="His_Phos_1"/>
    <property type="match status" value="1"/>
</dbReference>
<dbReference type="InterPro" id="IPR001345">
    <property type="entry name" value="PG/BPGM_mutase_AS"/>
</dbReference>
<dbReference type="GO" id="GO:0004331">
    <property type="term" value="F:fructose-2,6-bisphosphate 2-phosphatase activity"/>
    <property type="evidence" value="ECO:0007669"/>
    <property type="project" value="TreeGrafter"/>
</dbReference>
<dbReference type="InterPro" id="IPR029033">
    <property type="entry name" value="His_PPase_superfam"/>
</dbReference>
<dbReference type="GO" id="GO:0043456">
    <property type="term" value="P:regulation of pentose-phosphate shunt"/>
    <property type="evidence" value="ECO:0007669"/>
    <property type="project" value="TreeGrafter"/>
</dbReference>
<dbReference type="GO" id="GO:0005829">
    <property type="term" value="C:cytosol"/>
    <property type="evidence" value="ECO:0007669"/>
    <property type="project" value="TreeGrafter"/>
</dbReference>
<dbReference type="CDD" id="cd07067">
    <property type="entry name" value="HP_PGM_like"/>
    <property type="match status" value="1"/>
</dbReference>
<evidence type="ECO:0000313" key="2">
    <source>
        <dbReference type="EMBL" id="CAB4950377.1"/>
    </source>
</evidence>
<dbReference type="InterPro" id="IPR051695">
    <property type="entry name" value="Phosphoglycerate_Mutase"/>
</dbReference>
<accession>A0A6J7K4W6</accession>
<gene>
    <name evidence="2" type="ORF">UFOPK3789_00642</name>
</gene>
<reference evidence="2" key="1">
    <citation type="submission" date="2020-05" db="EMBL/GenBank/DDBJ databases">
        <authorList>
            <person name="Chiriac C."/>
            <person name="Salcher M."/>
            <person name="Ghai R."/>
            <person name="Kavagutti S V."/>
        </authorList>
    </citation>
    <scope>NUCLEOTIDE SEQUENCE</scope>
</reference>
<dbReference type="EMBL" id="CAFBNL010000027">
    <property type="protein sequence ID" value="CAB4950377.1"/>
    <property type="molecule type" value="Genomic_DNA"/>
</dbReference>
<dbReference type="PANTHER" id="PTHR46517">
    <property type="entry name" value="FRUCTOSE-2,6-BISPHOSPHATASE TIGAR"/>
    <property type="match status" value="1"/>
</dbReference>
<evidence type="ECO:0000256" key="1">
    <source>
        <dbReference type="ARBA" id="ARBA00022801"/>
    </source>
</evidence>
<dbReference type="PROSITE" id="PS00175">
    <property type="entry name" value="PG_MUTASE"/>
    <property type="match status" value="1"/>
</dbReference>
<protein>
    <submittedName>
        <fullName evidence="2">Unannotated protein</fullName>
    </submittedName>
</protein>
<dbReference type="InterPro" id="IPR013078">
    <property type="entry name" value="His_Pase_superF_clade-1"/>
</dbReference>